<feature type="domain" description="DDE-1" evidence="1">
    <location>
        <begin position="47"/>
        <end position="146"/>
    </location>
</feature>
<dbReference type="AlphaFoldDB" id="A0AAV4CNZ7"/>
<proteinExistence type="predicted"/>
<name>A0AAV4CNZ7_9GAST</name>
<dbReference type="EMBL" id="BLXT01006818">
    <property type="protein sequence ID" value="GFO33588.1"/>
    <property type="molecule type" value="Genomic_DNA"/>
</dbReference>
<protein>
    <submittedName>
        <fullName evidence="2">Tigger transposable element-derived protein 1</fullName>
    </submittedName>
</protein>
<dbReference type="PANTHER" id="PTHR19303">
    <property type="entry name" value="TRANSPOSON"/>
    <property type="match status" value="1"/>
</dbReference>
<reference evidence="2 3" key="1">
    <citation type="journal article" date="2021" name="Elife">
        <title>Chloroplast acquisition without the gene transfer in kleptoplastic sea slugs, Plakobranchus ocellatus.</title>
        <authorList>
            <person name="Maeda T."/>
            <person name="Takahashi S."/>
            <person name="Yoshida T."/>
            <person name="Shimamura S."/>
            <person name="Takaki Y."/>
            <person name="Nagai Y."/>
            <person name="Toyoda A."/>
            <person name="Suzuki Y."/>
            <person name="Arimoto A."/>
            <person name="Ishii H."/>
            <person name="Satoh N."/>
            <person name="Nishiyama T."/>
            <person name="Hasebe M."/>
            <person name="Maruyama T."/>
            <person name="Minagawa J."/>
            <person name="Obokata J."/>
            <person name="Shigenobu S."/>
        </authorList>
    </citation>
    <scope>NUCLEOTIDE SEQUENCE [LARGE SCALE GENOMIC DNA]</scope>
</reference>
<evidence type="ECO:0000313" key="3">
    <source>
        <dbReference type="Proteomes" id="UP000735302"/>
    </source>
</evidence>
<organism evidence="2 3">
    <name type="scientific">Plakobranchus ocellatus</name>
    <dbReference type="NCBI Taxonomy" id="259542"/>
    <lineage>
        <taxon>Eukaryota</taxon>
        <taxon>Metazoa</taxon>
        <taxon>Spiralia</taxon>
        <taxon>Lophotrochozoa</taxon>
        <taxon>Mollusca</taxon>
        <taxon>Gastropoda</taxon>
        <taxon>Heterobranchia</taxon>
        <taxon>Euthyneura</taxon>
        <taxon>Panpulmonata</taxon>
        <taxon>Sacoglossa</taxon>
        <taxon>Placobranchoidea</taxon>
        <taxon>Plakobranchidae</taxon>
        <taxon>Plakobranchus</taxon>
    </lineage>
</organism>
<dbReference type="PANTHER" id="PTHR19303:SF74">
    <property type="entry name" value="POGO TRANSPOSABLE ELEMENT WITH KRAB DOMAIN"/>
    <property type="match status" value="1"/>
</dbReference>
<dbReference type="GO" id="GO:0003677">
    <property type="term" value="F:DNA binding"/>
    <property type="evidence" value="ECO:0007669"/>
    <property type="project" value="TreeGrafter"/>
</dbReference>
<evidence type="ECO:0000259" key="1">
    <source>
        <dbReference type="Pfam" id="PF03184"/>
    </source>
</evidence>
<keyword evidence="3" id="KW-1185">Reference proteome</keyword>
<comment type="caution">
    <text evidence="2">The sequence shown here is derived from an EMBL/GenBank/DDBJ whole genome shotgun (WGS) entry which is preliminary data.</text>
</comment>
<evidence type="ECO:0000313" key="2">
    <source>
        <dbReference type="EMBL" id="GFO33588.1"/>
    </source>
</evidence>
<dbReference type="GO" id="GO:0005634">
    <property type="term" value="C:nucleus"/>
    <property type="evidence" value="ECO:0007669"/>
    <property type="project" value="TreeGrafter"/>
</dbReference>
<sequence length="366" mass="39837">MKGKHKIGAVSSAERGTNTTVVFSFSSAGRYVPQKFNFRRKRMADALKTGGPPGSHFECQEKGWMDSDLFVSWIQHFIRHVKLRETNPILLILDGHASHTSNLKAIEIAKAYNIVMLSLPPHYTHKLQPLDVGFFRALQTYYDQAIELRLYQQPGFGILPSDILSLDNSAFSKFASIETAVSAFRKCGIWPLDVNIFPDAEYAAIDIACRETESLSPIGINNTIPLSSEFSCASFVSTFSVAFEFTSKCVTSSSSVSTTVTASVPVSSTCINKTALMTATPQTGLVLNGTATSTTPEIAPVIPPRMGTATCESIHSVISISIYSSVSSTTSGSSTLSWLPPNQKSSRLKWMDAAFLGALPYHLQIN</sequence>
<gene>
    <name evidence="2" type="ORF">PoB_006009300</name>
</gene>
<dbReference type="InterPro" id="IPR004875">
    <property type="entry name" value="DDE_SF_endonuclease_dom"/>
</dbReference>
<dbReference type="Proteomes" id="UP000735302">
    <property type="component" value="Unassembled WGS sequence"/>
</dbReference>
<dbReference type="InterPro" id="IPR050863">
    <property type="entry name" value="CenT-Element_Derived"/>
</dbReference>
<accession>A0AAV4CNZ7</accession>
<dbReference type="Pfam" id="PF03184">
    <property type="entry name" value="DDE_1"/>
    <property type="match status" value="1"/>
</dbReference>